<name>A0A412X2M7_9BACT</name>
<feature type="domain" description="Thioredoxin" evidence="5">
    <location>
        <begin position="306"/>
        <end position="445"/>
    </location>
</feature>
<evidence type="ECO:0000313" key="7">
    <source>
        <dbReference type="Proteomes" id="UP000283589"/>
    </source>
</evidence>
<dbReference type="AlphaFoldDB" id="A0A412X2M7"/>
<dbReference type="EMBL" id="QRZA01000007">
    <property type="protein sequence ID" value="RGV34575.1"/>
    <property type="molecule type" value="Genomic_DNA"/>
</dbReference>
<dbReference type="GO" id="GO:0030313">
    <property type="term" value="C:cell envelope"/>
    <property type="evidence" value="ECO:0007669"/>
    <property type="project" value="UniProtKB-SubCell"/>
</dbReference>
<evidence type="ECO:0000256" key="4">
    <source>
        <dbReference type="ARBA" id="ARBA00023284"/>
    </source>
</evidence>
<evidence type="ECO:0000256" key="3">
    <source>
        <dbReference type="ARBA" id="ARBA00023157"/>
    </source>
</evidence>
<accession>A0A412X2M7</accession>
<dbReference type="InterPro" id="IPR036249">
    <property type="entry name" value="Thioredoxin-like_sf"/>
</dbReference>
<dbReference type="InterPro" id="IPR013766">
    <property type="entry name" value="Thioredoxin_domain"/>
</dbReference>
<dbReference type="PROSITE" id="PS51257">
    <property type="entry name" value="PROKAR_LIPOPROTEIN"/>
    <property type="match status" value="1"/>
</dbReference>
<keyword evidence="4" id="KW-0676">Redox-active center</keyword>
<dbReference type="PANTHER" id="PTHR42852">
    <property type="entry name" value="THIOL:DISULFIDE INTERCHANGE PROTEIN DSBE"/>
    <property type="match status" value="1"/>
</dbReference>
<dbReference type="PROSITE" id="PS51352">
    <property type="entry name" value="THIOREDOXIN_2"/>
    <property type="match status" value="1"/>
</dbReference>
<dbReference type="GO" id="GO:0017004">
    <property type="term" value="P:cytochrome complex assembly"/>
    <property type="evidence" value="ECO:0007669"/>
    <property type="project" value="UniProtKB-KW"/>
</dbReference>
<keyword evidence="2" id="KW-0201">Cytochrome c-type biogenesis</keyword>
<sequence>MMRYGIITCICWFITLMGCKSTTTGFEITLLNYPVGENVYLEFDTIKYELTLDSTGKCVILLDRYESGYGVVKCGYMQIPVYIHEGGELKLSFDMKDPVKSLHFDGNLAGENRYLNDSRVRVPKRADQLDEQAFIQWENNYLEERYRFLDSLRLDARFVRIERQRLYALHELALCYYLMMHRYQIDNYKPSEEYLTYLLGVIREDSTLLNLQEYRDAMALLIKTLSTQNVDPADLLLMTKTQLEWIDKYLKDDKVGEFFVYQLVMAYVGEKGIDYFSEISPIYERWVKSDHYRKVFADLYARWDKIAKGRKVPEIEFRDVEGQVVKLTNFKGKYIYIDVWGSTCPPCRKELPFLKILEKDFAGKNIHFLSVSTDRSKQAWIKAIQEEKLDGHLFVPRDLKKFREVFQIRLIPRFILLDQELNIITANMTAPSDSETKKRLNQLEGI</sequence>
<dbReference type="SUPFAM" id="SSF52833">
    <property type="entry name" value="Thioredoxin-like"/>
    <property type="match status" value="1"/>
</dbReference>
<dbReference type="Proteomes" id="UP000283589">
    <property type="component" value="Unassembled WGS sequence"/>
</dbReference>
<gene>
    <name evidence="6" type="ORF">DWW18_07790</name>
</gene>
<dbReference type="CDD" id="cd02966">
    <property type="entry name" value="TlpA_like_family"/>
    <property type="match status" value="1"/>
</dbReference>
<organism evidence="6 7">
    <name type="scientific">Butyricimonas virosa</name>
    <dbReference type="NCBI Taxonomy" id="544645"/>
    <lineage>
        <taxon>Bacteria</taxon>
        <taxon>Pseudomonadati</taxon>
        <taxon>Bacteroidota</taxon>
        <taxon>Bacteroidia</taxon>
        <taxon>Bacteroidales</taxon>
        <taxon>Odoribacteraceae</taxon>
        <taxon>Butyricimonas</taxon>
    </lineage>
</organism>
<dbReference type="Gene3D" id="3.40.30.10">
    <property type="entry name" value="Glutaredoxin"/>
    <property type="match status" value="1"/>
</dbReference>
<comment type="subcellular location">
    <subcellularLocation>
        <location evidence="1">Cell envelope</location>
    </subcellularLocation>
</comment>
<evidence type="ECO:0000256" key="1">
    <source>
        <dbReference type="ARBA" id="ARBA00004196"/>
    </source>
</evidence>
<proteinExistence type="predicted"/>
<evidence type="ECO:0000256" key="2">
    <source>
        <dbReference type="ARBA" id="ARBA00022748"/>
    </source>
</evidence>
<keyword evidence="3" id="KW-1015">Disulfide bond</keyword>
<dbReference type="RefSeq" id="WP_118259738.1">
    <property type="nucleotide sequence ID" value="NZ_CALBWO010000030.1"/>
</dbReference>
<reference evidence="6 7" key="1">
    <citation type="submission" date="2018-08" db="EMBL/GenBank/DDBJ databases">
        <title>A genome reference for cultivated species of the human gut microbiota.</title>
        <authorList>
            <person name="Zou Y."/>
            <person name="Xue W."/>
            <person name="Luo G."/>
        </authorList>
    </citation>
    <scope>NUCLEOTIDE SEQUENCE [LARGE SCALE GENOMIC DNA]</scope>
    <source>
        <strain evidence="6 7">AF14-49</strain>
    </source>
</reference>
<dbReference type="InterPro" id="IPR050553">
    <property type="entry name" value="Thioredoxin_ResA/DsbE_sf"/>
</dbReference>
<dbReference type="Pfam" id="PF08534">
    <property type="entry name" value="Redoxin"/>
    <property type="match status" value="1"/>
</dbReference>
<dbReference type="InterPro" id="IPR013740">
    <property type="entry name" value="Redoxin"/>
</dbReference>
<dbReference type="GO" id="GO:0016491">
    <property type="term" value="F:oxidoreductase activity"/>
    <property type="evidence" value="ECO:0007669"/>
    <property type="project" value="InterPro"/>
</dbReference>
<comment type="caution">
    <text evidence="6">The sequence shown here is derived from an EMBL/GenBank/DDBJ whole genome shotgun (WGS) entry which is preliminary data.</text>
</comment>
<evidence type="ECO:0000259" key="5">
    <source>
        <dbReference type="PROSITE" id="PS51352"/>
    </source>
</evidence>
<evidence type="ECO:0000313" key="6">
    <source>
        <dbReference type="EMBL" id="RGV34575.1"/>
    </source>
</evidence>
<protein>
    <submittedName>
        <fullName evidence="6">TlpA family protein disulfide reductase</fullName>
    </submittedName>
</protein>
<dbReference type="PANTHER" id="PTHR42852:SF6">
    <property type="entry name" value="THIOL:DISULFIDE INTERCHANGE PROTEIN DSBE"/>
    <property type="match status" value="1"/>
</dbReference>